<name>A0A8X6UWP7_TRICX</name>
<proteinExistence type="predicted"/>
<dbReference type="EMBL" id="BMAU01021016">
    <property type="protein sequence ID" value="GFX86897.1"/>
    <property type="molecule type" value="Genomic_DNA"/>
</dbReference>
<protein>
    <recommendedName>
        <fullName evidence="3">Mos1 transposase HTH domain-containing protein</fullName>
    </recommendedName>
</protein>
<gene>
    <name evidence="1" type="primary">NCL1_21709</name>
    <name evidence="1" type="ORF">TNCV_2124441</name>
</gene>
<evidence type="ECO:0008006" key="3">
    <source>
        <dbReference type="Google" id="ProtNLM"/>
    </source>
</evidence>
<accession>A0A8X6UWP7</accession>
<dbReference type="Proteomes" id="UP000887159">
    <property type="component" value="Unassembled WGS sequence"/>
</dbReference>
<sequence length="174" mass="20002">MEATRFEQRAYIKIIVLRGRNAMECHSEFVESLGNIAQPYRTLAWWVGKFQQGRVSTSIEQRSRRKVSVRKNWSKYPPYSPDISPCDFDLIPKTKETIRGRRFATRENIANAVRQQVTRFTHDAANTEVDGIQCLPHRCQRVVTVVGPVCHVNVMCTVFSFFSTVKAILPCILP</sequence>
<dbReference type="Gene3D" id="3.30.420.10">
    <property type="entry name" value="Ribonuclease H-like superfamily/Ribonuclease H"/>
    <property type="match status" value="1"/>
</dbReference>
<dbReference type="InterPro" id="IPR036397">
    <property type="entry name" value="RNaseH_sf"/>
</dbReference>
<dbReference type="GO" id="GO:0003676">
    <property type="term" value="F:nucleic acid binding"/>
    <property type="evidence" value="ECO:0007669"/>
    <property type="project" value="InterPro"/>
</dbReference>
<comment type="caution">
    <text evidence="1">The sequence shown here is derived from an EMBL/GenBank/DDBJ whole genome shotgun (WGS) entry which is preliminary data.</text>
</comment>
<dbReference type="AlphaFoldDB" id="A0A8X6UWP7"/>
<reference evidence="1" key="1">
    <citation type="submission" date="2020-08" db="EMBL/GenBank/DDBJ databases">
        <title>Multicomponent nature underlies the extraordinary mechanical properties of spider dragline silk.</title>
        <authorList>
            <person name="Kono N."/>
            <person name="Nakamura H."/>
            <person name="Mori M."/>
            <person name="Yoshida Y."/>
            <person name="Ohtoshi R."/>
            <person name="Malay A.D."/>
            <person name="Moran D.A.P."/>
            <person name="Tomita M."/>
            <person name="Numata K."/>
            <person name="Arakawa K."/>
        </authorList>
    </citation>
    <scope>NUCLEOTIDE SEQUENCE</scope>
</reference>
<keyword evidence="2" id="KW-1185">Reference proteome</keyword>
<organism evidence="1 2">
    <name type="scientific">Trichonephila clavipes</name>
    <name type="common">Golden silk orbweaver</name>
    <name type="synonym">Nephila clavipes</name>
    <dbReference type="NCBI Taxonomy" id="2585209"/>
    <lineage>
        <taxon>Eukaryota</taxon>
        <taxon>Metazoa</taxon>
        <taxon>Ecdysozoa</taxon>
        <taxon>Arthropoda</taxon>
        <taxon>Chelicerata</taxon>
        <taxon>Arachnida</taxon>
        <taxon>Araneae</taxon>
        <taxon>Araneomorphae</taxon>
        <taxon>Entelegynae</taxon>
        <taxon>Araneoidea</taxon>
        <taxon>Nephilidae</taxon>
        <taxon>Trichonephila</taxon>
    </lineage>
</organism>
<dbReference type="PANTHER" id="PTHR46060:SF1">
    <property type="entry name" value="MARINER MOS1 TRANSPOSASE-LIKE PROTEIN"/>
    <property type="match status" value="1"/>
</dbReference>
<evidence type="ECO:0000313" key="1">
    <source>
        <dbReference type="EMBL" id="GFX86897.1"/>
    </source>
</evidence>
<dbReference type="PANTHER" id="PTHR46060">
    <property type="entry name" value="MARINER MOS1 TRANSPOSASE-LIKE PROTEIN"/>
    <property type="match status" value="1"/>
</dbReference>
<dbReference type="InterPro" id="IPR052709">
    <property type="entry name" value="Transposase-MT_Hybrid"/>
</dbReference>
<evidence type="ECO:0000313" key="2">
    <source>
        <dbReference type="Proteomes" id="UP000887159"/>
    </source>
</evidence>